<dbReference type="GO" id="GO:0008324">
    <property type="term" value="F:monoatomic cation transmembrane transporter activity"/>
    <property type="evidence" value="ECO:0007669"/>
    <property type="project" value="TreeGrafter"/>
</dbReference>
<dbReference type="AlphaFoldDB" id="V4AHJ1"/>
<dbReference type="STRING" id="225164.V4AHJ1"/>
<reference evidence="2 3" key="1">
    <citation type="journal article" date="2013" name="Nature">
        <title>Insights into bilaterian evolution from three spiralian genomes.</title>
        <authorList>
            <person name="Simakov O."/>
            <person name="Marletaz F."/>
            <person name="Cho S.J."/>
            <person name="Edsinger-Gonzales E."/>
            <person name="Havlak P."/>
            <person name="Hellsten U."/>
            <person name="Kuo D.H."/>
            <person name="Larsson T."/>
            <person name="Lv J."/>
            <person name="Arendt D."/>
            <person name="Savage R."/>
            <person name="Osoegawa K."/>
            <person name="de Jong P."/>
            <person name="Grimwood J."/>
            <person name="Chapman J.A."/>
            <person name="Shapiro H."/>
            <person name="Aerts A."/>
            <person name="Otillar R.P."/>
            <person name="Terry A.Y."/>
            <person name="Boore J.L."/>
            <person name="Grigoriev I.V."/>
            <person name="Lindberg D.R."/>
            <person name="Seaver E.C."/>
            <person name="Weisblat D.A."/>
            <person name="Putnam N.H."/>
            <person name="Rokhsar D.S."/>
        </authorList>
    </citation>
    <scope>NUCLEOTIDE SEQUENCE [LARGE SCALE GENOMIC DNA]</scope>
</reference>
<protein>
    <submittedName>
        <fullName evidence="2">Uncharacterized protein</fullName>
    </submittedName>
</protein>
<sequence length="168" mass="19023">IQTRQLIISDPDDDTADSISVDPNLSSVNTLLEDERRPLLNTDQKLPAYVDSTVSVEYQPYSSISHFFSSLNPIDSAAWQKSSCFGKIYHIFKSPAVFMLKLTIPVVDYDVENHNWCRYLNALHLTTGPMFAIFSTKCNQLIKEYNSVISICLTKIKLIVSCIKFYSG</sequence>
<keyword evidence="3" id="KW-1185">Reference proteome</keyword>
<accession>V4AHJ1</accession>
<feature type="non-terminal residue" evidence="2">
    <location>
        <position position="1"/>
    </location>
</feature>
<dbReference type="EMBL" id="KB201462">
    <property type="protein sequence ID" value="ESO96377.1"/>
    <property type="molecule type" value="Genomic_DNA"/>
</dbReference>
<dbReference type="GO" id="GO:0016020">
    <property type="term" value="C:membrane"/>
    <property type="evidence" value="ECO:0007669"/>
    <property type="project" value="TreeGrafter"/>
</dbReference>
<dbReference type="HOGENOM" id="CLU_1590534_0_0_1"/>
<evidence type="ECO:0000313" key="2">
    <source>
        <dbReference type="EMBL" id="ESO96377.1"/>
    </source>
</evidence>
<name>V4AHJ1_LOTGI</name>
<keyword evidence="1" id="KW-0813">Transport</keyword>
<dbReference type="KEGG" id="lgi:LOTGIDRAFT_176591"/>
<dbReference type="InterPro" id="IPR051359">
    <property type="entry name" value="CaCA_antiporter"/>
</dbReference>
<evidence type="ECO:0000313" key="3">
    <source>
        <dbReference type="Proteomes" id="UP000030746"/>
    </source>
</evidence>
<organism evidence="2 3">
    <name type="scientific">Lottia gigantea</name>
    <name type="common">Giant owl limpet</name>
    <dbReference type="NCBI Taxonomy" id="225164"/>
    <lineage>
        <taxon>Eukaryota</taxon>
        <taxon>Metazoa</taxon>
        <taxon>Spiralia</taxon>
        <taxon>Lophotrochozoa</taxon>
        <taxon>Mollusca</taxon>
        <taxon>Gastropoda</taxon>
        <taxon>Patellogastropoda</taxon>
        <taxon>Lottioidea</taxon>
        <taxon>Lottiidae</taxon>
        <taxon>Lottia</taxon>
    </lineage>
</organism>
<dbReference type="GO" id="GO:0006874">
    <property type="term" value="P:intracellular calcium ion homeostasis"/>
    <property type="evidence" value="ECO:0007669"/>
    <property type="project" value="TreeGrafter"/>
</dbReference>
<dbReference type="Proteomes" id="UP000030746">
    <property type="component" value="Unassembled WGS sequence"/>
</dbReference>
<proteinExistence type="predicted"/>
<evidence type="ECO:0000256" key="1">
    <source>
        <dbReference type="ARBA" id="ARBA00022448"/>
    </source>
</evidence>
<gene>
    <name evidence="2" type="ORF">LOTGIDRAFT_176591</name>
</gene>
<dbReference type="OrthoDB" id="407410at2759"/>
<dbReference type="CTD" id="20243861"/>
<dbReference type="RefSeq" id="XP_009052935.1">
    <property type="nucleotide sequence ID" value="XM_009054687.1"/>
</dbReference>
<dbReference type="GeneID" id="20243861"/>
<dbReference type="PANTHER" id="PTHR12266:SF0">
    <property type="entry name" value="MITOCHONDRIAL SODIUM_CALCIUM EXCHANGER PROTEIN"/>
    <property type="match status" value="1"/>
</dbReference>
<dbReference type="PANTHER" id="PTHR12266">
    <property type="entry name" value="NA+/CA2+ K+ INDEPENDENT EXCHANGER"/>
    <property type="match status" value="1"/>
</dbReference>